<keyword evidence="3" id="KW-1185">Reference proteome</keyword>
<comment type="caution">
    <text evidence="2">The sequence shown here is derived from an EMBL/GenBank/DDBJ whole genome shotgun (WGS) entry which is preliminary data.</text>
</comment>
<evidence type="ECO:0000313" key="3">
    <source>
        <dbReference type="Proteomes" id="UP000799536"/>
    </source>
</evidence>
<reference evidence="2" key="1">
    <citation type="journal article" date="2020" name="Stud. Mycol.">
        <title>101 Dothideomycetes genomes: a test case for predicting lifestyles and emergence of pathogens.</title>
        <authorList>
            <person name="Haridas S."/>
            <person name="Albert R."/>
            <person name="Binder M."/>
            <person name="Bloem J."/>
            <person name="Labutti K."/>
            <person name="Salamov A."/>
            <person name="Andreopoulos B."/>
            <person name="Baker S."/>
            <person name="Barry K."/>
            <person name="Bills G."/>
            <person name="Bluhm B."/>
            <person name="Cannon C."/>
            <person name="Castanera R."/>
            <person name="Culley D."/>
            <person name="Daum C."/>
            <person name="Ezra D."/>
            <person name="Gonzalez J."/>
            <person name="Henrissat B."/>
            <person name="Kuo A."/>
            <person name="Liang C."/>
            <person name="Lipzen A."/>
            <person name="Lutzoni F."/>
            <person name="Magnuson J."/>
            <person name="Mondo S."/>
            <person name="Nolan M."/>
            <person name="Ohm R."/>
            <person name="Pangilinan J."/>
            <person name="Park H.-J."/>
            <person name="Ramirez L."/>
            <person name="Alfaro M."/>
            <person name="Sun H."/>
            <person name="Tritt A."/>
            <person name="Yoshinaga Y."/>
            <person name="Zwiers L.-H."/>
            <person name="Turgeon B."/>
            <person name="Goodwin S."/>
            <person name="Spatafora J."/>
            <person name="Crous P."/>
            <person name="Grigoriev I."/>
        </authorList>
    </citation>
    <scope>NUCLEOTIDE SEQUENCE</scope>
    <source>
        <strain evidence="2">ATCC 74209</strain>
    </source>
</reference>
<proteinExistence type="predicted"/>
<feature type="compositionally biased region" description="Low complexity" evidence="1">
    <location>
        <begin position="9"/>
        <end position="29"/>
    </location>
</feature>
<evidence type="ECO:0000313" key="2">
    <source>
        <dbReference type="EMBL" id="KAF2200352.1"/>
    </source>
</evidence>
<sequence length="74" mass="8213">MKQYESENDSASQSENDSSSQSENDSANQFAKDSPSLTKMDSVKQQRCWSMLCAPTLAFETALANMKLLHSYIG</sequence>
<accession>A0A9P4JNY8</accession>
<protein>
    <submittedName>
        <fullName evidence="2">Uncharacterized protein</fullName>
    </submittedName>
</protein>
<dbReference type="AlphaFoldDB" id="A0A9P4JNY8"/>
<name>A0A9P4JNY8_9PLEO</name>
<gene>
    <name evidence="2" type="ORF">GQ43DRAFT_441636</name>
</gene>
<evidence type="ECO:0000256" key="1">
    <source>
        <dbReference type="SAM" id="MobiDB-lite"/>
    </source>
</evidence>
<dbReference type="EMBL" id="ML994026">
    <property type="protein sequence ID" value="KAF2200352.1"/>
    <property type="molecule type" value="Genomic_DNA"/>
</dbReference>
<dbReference type="Proteomes" id="UP000799536">
    <property type="component" value="Unassembled WGS sequence"/>
</dbReference>
<feature type="region of interest" description="Disordered" evidence="1">
    <location>
        <begin position="1"/>
        <end position="38"/>
    </location>
</feature>
<organism evidence="2 3">
    <name type="scientific">Delitschia confertaspora ATCC 74209</name>
    <dbReference type="NCBI Taxonomy" id="1513339"/>
    <lineage>
        <taxon>Eukaryota</taxon>
        <taxon>Fungi</taxon>
        <taxon>Dikarya</taxon>
        <taxon>Ascomycota</taxon>
        <taxon>Pezizomycotina</taxon>
        <taxon>Dothideomycetes</taxon>
        <taxon>Pleosporomycetidae</taxon>
        <taxon>Pleosporales</taxon>
        <taxon>Delitschiaceae</taxon>
        <taxon>Delitschia</taxon>
    </lineage>
</organism>